<keyword evidence="6" id="KW-0186">Copper</keyword>
<dbReference type="GO" id="GO:0046872">
    <property type="term" value="F:metal ion binding"/>
    <property type="evidence" value="ECO:0007669"/>
    <property type="project" value="UniProtKB-KW"/>
</dbReference>
<dbReference type="InterPro" id="IPR008922">
    <property type="entry name" value="Di-copper_centre_dom_sf"/>
</dbReference>
<dbReference type="PANTHER" id="PTHR11474">
    <property type="entry name" value="TYROSINASE FAMILY MEMBER"/>
    <property type="match status" value="1"/>
</dbReference>
<protein>
    <recommendedName>
        <fullName evidence="9">Tyrosinase copper-binding domain-containing protein</fullName>
    </recommendedName>
</protein>
<evidence type="ECO:0000256" key="8">
    <source>
        <dbReference type="SAM" id="Phobius"/>
    </source>
</evidence>
<dbReference type="EMBL" id="KZ305031">
    <property type="protein sequence ID" value="PIA47836.1"/>
    <property type="molecule type" value="Genomic_DNA"/>
</dbReference>
<keyword evidence="11" id="KW-1185">Reference proteome</keyword>
<comment type="similarity">
    <text evidence="2">Belongs to the tyrosinase family.</text>
</comment>
<evidence type="ECO:0000259" key="9">
    <source>
        <dbReference type="PROSITE" id="PS00498"/>
    </source>
</evidence>
<dbReference type="Pfam" id="PF00264">
    <property type="entry name" value="Tyrosinase"/>
    <property type="match status" value="1"/>
</dbReference>
<comment type="cofactor">
    <cofactor evidence="1">
        <name>Cu(2+)</name>
        <dbReference type="ChEBI" id="CHEBI:29036"/>
    </cofactor>
</comment>
<dbReference type="InterPro" id="IPR002227">
    <property type="entry name" value="Tyrosinase_Cu-bd"/>
</dbReference>
<keyword evidence="8" id="KW-0812">Transmembrane</keyword>
<feature type="domain" description="Tyrosinase copper-binding" evidence="9">
    <location>
        <begin position="346"/>
        <end position="357"/>
    </location>
</feature>
<evidence type="ECO:0000256" key="4">
    <source>
        <dbReference type="ARBA" id="ARBA00022784"/>
    </source>
</evidence>
<reference evidence="10 11" key="1">
    <citation type="submission" date="2017-09" db="EMBL/GenBank/DDBJ databases">
        <title>WGS assembly of Aquilegia coerulea Goldsmith.</title>
        <authorList>
            <person name="Hodges S."/>
            <person name="Kramer E."/>
            <person name="Nordborg M."/>
            <person name="Tomkins J."/>
            <person name="Borevitz J."/>
            <person name="Derieg N."/>
            <person name="Yan J."/>
            <person name="Mihaltcheva S."/>
            <person name="Hayes R.D."/>
            <person name="Rokhsar D."/>
        </authorList>
    </citation>
    <scope>NUCLEOTIDE SEQUENCE [LARGE SCALE GENOMIC DNA]</scope>
    <source>
        <strain evidence="11">cv. Goldsmith</strain>
    </source>
</reference>
<evidence type="ECO:0000256" key="1">
    <source>
        <dbReference type="ARBA" id="ARBA00001973"/>
    </source>
</evidence>
<feature type="transmembrane region" description="Helical" evidence="8">
    <location>
        <begin position="6"/>
        <end position="27"/>
    </location>
</feature>
<dbReference type="InterPro" id="IPR022740">
    <property type="entry name" value="Polyphenol_oxidase_C"/>
</dbReference>
<dbReference type="PRINTS" id="PR00092">
    <property type="entry name" value="TYROSINASE"/>
</dbReference>
<evidence type="ECO:0000313" key="10">
    <source>
        <dbReference type="EMBL" id="PIA47836.1"/>
    </source>
</evidence>
<keyword evidence="7" id="KW-1015">Disulfide bond</keyword>
<evidence type="ECO:0000313" key="11">
    <source>
        <dbReference type="Proteomes" id="UP000230069"/>
    </source>
</evidence>
<evidence type="ECO:0000256" key="6">
    <source>
        <dbReference type="ARBA" id="ARBA00023008"/>
    </source>
</evidence>
<accession>A0A2G5DWL0</accession>
<keyword evidence="5" id="KW-0560">Oxidoreductase</keyword>
<dbReference type="Pfam" id="PF12142">
    <property type="entry name" value="PPO1_DWL"/>
    <property type="match status" value="1"/>
</dbReference>
<dbReference type="GO" id="GO:0004097">
    <property type="term" value="F:catechol oxidase activity"/>
    <property type="evidence" value="ECO:0007669"/>
    <property type="project" value="InterPro"/>
</dbReference>
<dbReference type="STRING" id="218851.A0A2G5DWL0"/>
<dbReference type="PANTHER" id="PTHR11474:SF128">
    <property type="entry name" value="AUREUSIDIN SYNTHASE-LIKE"/>
    <property type="match status" value="1"/>
</dbReference>
<evidence type="ECO:0000256" key="5">
    <source>
        <dbReference type="ARBA" id="ARBA00023002"/>
    </source>
</evidence>
<dbReference type="OrthoDB" id="6132182at2759"/>
<keyword evidence="8" id="KW-1133">Transmembrane helix</keyword>
<name>A0A2G5DWL0_AQUCA</name>
<evidence type="ECO:0000256" key="2">
    <source>
        <dbReference type="ARBA" id="ARBA00009928"/>
    </source>
</evidence>
<evidence type="ECO:0000256" key="7">
    <source>
        <dbReference type="ARBA" id="ARBA00023157"/>
    </source>
</evidence>
<dbReference type="PROSITE" id="PS00498">
    <property type="entry name" value="TYROSINASE_2"/>
    <property type="match status" value="1"/>
</dbReference>
<dbReference type="Pfam" id="PF12143">
    <property type="entry name" value="PPO1_KFDV"/>
    <property type="match status" value="1"/>
</dbReference>
<dbReference type="SUPFAM" id="SSF48056">
    <property type="entry name" value="Di-copper centre-containing domain"/>
    <property type="match status" value="1"/>
</dbReference>
<gene>
    <name evidence="10" type="ORF">AQUCO_01400431v1</name>
</gene>
<dbReference type="Gene3D" id="1.10.1280.10">
    <property type="entry name" value="Di-copper center containing domain from catechol oxidase"/>
    <property type="match status" value="1"/>
</dbReference>
<keyword evidence="3" id="KW-0479">Metal-binding</keyword>
<keyword evidence="8" id="KW-0472">Membrane</keyword>
<dbReference type="InterPro" id="IPR022739">
    <property type="entry name" value="Polyphenol_oxidase_cen"/>
</dbReference>
<proteinExistence type="inferred from homology"/>
<dbReference type="InterPro" id="IPR050316">
    <property type="entry name" value="Tyrosinase/Hemocyanin"/>
</dbReference>
<evidence type="ECO:0000256" key="3">
    <source>
        <dbReference type="ARBA" id="ARBA00022723"/>
    </source>
</evidence>
<dbReference type="InParanoid" id="A0A2G5DWL0"/>
<sequence length="587" mass="67774">MEAKRWLHAVLFTFVMVGLFASLVINVSNEEHTHMREEKNKLVSISTTFLWLKKIVSSLAFGDWQFNKVPVSEHPEKPHRVGLSPNTSSCHKSFAKPGFQVYCCPPKPESEEPVIDFEFPDPSVPLRIRKRVHLRDSDYIAKYTRALKIMKSLPYDDPRSFGRQADMHCIYCTGAYNQKYTNDILSIHRSWLFFPWHRMLIYFHERILASLIEDDTFSLSFWNWDAPEGMVTPDMYFKEPFIDTERSETHVRRPKVADINYNFVESNLKPEEQISKNLAFMYHQMVSGAKKVELFMGCTYKPGTNNSCDGPGTVELAPHNALHSWVGKESNRYLENMGVFYAAARDPIFYAHHSNIDRLWGVWKELRNNEPEIVDPDWLESYFYFHNEKSQLVRIKIRDVLNITKLGYDYEKIDHPWLNARPKPSMDPTIARHALNMRHNGYLTTQSSDFTPKGRTLDSTITVKVHRPKNQRKTENEEEILVVYGIDIKEDVYVKFDVYVNAIDATTIGPESTEFAGTYVSLPKGITLVLNEGEVKRKSKSTLKLGISELLDGLQANEEESLWVTLVPRGGTGVHTSVDGIRIEYMA</sequence>
<organism evidence="10 11">
    <name type="scientific">Aquilegia coerulea</name>
    <name type="common">Rocky mountain columbine</name>
    <dbReference type="NCBI Taxonomy" id="218851"/>
    <lineage>
        <taxon>Eukaryota</taxon>
        <taxon>Viridiplantae</taxon>
        <taxon>Streptophyta</taxon>
        <taxon>Embryophyta</taxon>
        <taxon>Tracheophyta</taxon>
        <taxon>Spermatophyta</taxon>
        <taxon>Magnoliopsida</taxon>
        <taxon>Ranunculales</taxon>
        <taxon>Ranunculaceae</taxon>
        <taxon>Thalictroideae</taxon>
        <taxon>Aquilegia</taxon>
    </lineage>
</organism>
<keyword evidence="4" id="KW-0883">Thioether bond</keyword>
<dbReference type="Proteomes" id="UP000230069">
    <property type="component" value="Unassembled WGS sequence"/>
</dbReference>
<dbReference type="AlphaFoldDB" id="A0A2G5DWL0"/>